<dbReference type="InterPro" id="IPR020843">
    <property type="entry name" value="ER"/>
</dbReference>
<dbReference type="GO" id="GO:0003960">
    <property type="term" value="F:quinone reductase (NADPH) activity"/>
    <property type="evidence" value="ECO:0007669"/>
    <property type="project" value="UniProtKB-EC"/>
</dbReference>
<dbReference type="SMART" id="SM00829">
    <property type="entry name" value="PKS_ER"/>
    <property type="match status" value="1"/>
</dbReference>
<dbReference type="InterPro" id="IPR011032">
    <property type="entry name" value="GroES-like_sf"/>
</dbReference>
<dbReference type="Proteomes" id="UP000071641">
    <property type="component" value="Unassembled WGS sequence"/>
</dbReference>
<dbReference type="EC" id="1.6.5.5" evidence="2"/>
<protein>
    <submittedName>
        <fullName evidence="2">Quinone oxidoreductase 1</fullName>
        <ecNumber evidence="2">1.6.5.5</ecNumber>
    </submittedName>
</protein>
<dbReference type="RefSeq" id="WP_062661054.1">
    <property type="nucleotide sequence ID" value="NZ_FIZX01000001.1"/>
</dbReference>
<dbReference type="Pfam" id="PF08240">
    <property type="entry name" value="ADH_N"/>
    <property type="match status" value="1"/>
</dbReference>
<dbReference type="STRING" id="1796497.GCE9029_00713"/>
<keyword evidence="2" id="KW-0560">Oxidoreductase</keyword>
<dbReference type="EMBL" id="FIZX01000001">
    <property type="protein sequence ID" value="CZF78236.1"/>
    <property type="molecule type" value="Genomic_DNA"/>
</dbReference>
<sequence length="336" mass="36283">MQNNQRVIINQHGAPKVLETLTETMPTPQANEVRVKVLAAGVGYADIMAQRGGYPLAPKTPFTPGYDFAGIVDEVGEGVTGFKKGDHVTALNPFFGCYSEFLCIDSQYLVKYPKHLSPAEVCSLCLNYLTAYCILFQKADIQPGQTLLVHSGAGGVGSALIQLATAAGARVLSTASKSKHDLVRTLGATPVDYQAEDFVRVVKSQFPKGIDAAFDAFGGSHLNRTCRVVKRGGTIVSYGFSGGKFGGLLPMILGIAQVGFINLMPNGKQVYFCALPQEVRKNVSWYREALTSLINKLEVGELRPIVAEQVPLSEAYRAHELIENRIVSGKVVLVCE</sequence>
<dbReference type="PANTHER" id="PTHR43677">
    <property type="entry name" value="SHORT-CHAIN DEHYDROGENASE/REDUCTASE"/>
    <property type="match status" value="1"/>
</dbReference>
<evidence type="ECO:0000259" key="1">
    <source>
        <dbReference type="SMART" id="SM00829"/>
    </source>
</evidence>
<dbReference type="AlphaFoldDB" id="A0A128EW44"/>
<evidence type="ECO:0000313" key="3">
    <source>
        <dbReference type="Proteomes" id="UP000071641"/>
    </source>
</evidence>
<dbReference type="Gene3D" id="3.90.180.10">
    <property type="entry name" value="Medium-chain alcohol dehydrogenases, catalytic domain"/>
    <property type="match status" value="1"/>
</dbReference>
<dbReference type="SUPFAM" id="SSF50129">
    <property type="entry name" value="GroES-like"/>
    <property type="match status" value="1"/>
</dbReference>
<dbReference type="CDD" id="cd08273">
    <property type="entry name" value="MDR8"/>
    <property type="match status" value="1"/>
</dbReference>
<dbReference type="PANTHER" id="PTHR43677:SF4">
    <property type="entry name" value="QUINONE OXIDOREDUCTASE-LIKE PROTEIN 2"/>
    <property type="match status" value="1"/>
</dbReference>
<keyword evidence="3" id="KW-1185">Reference proteome</keyword>
<organism evidence="2 3">
    <name type="scientific">Grimontia celer</name>
    <dbReference type="NCBI Taxonomy" id="1796497"/>
    <lineage>
        <taxon>Bacteria</taxon>
        <taxon>Pseudomonadati</taxon>
        <taxon>Pseudomonadota</taxon>
        <taxon>Gammaproteobacteria</taxon>
        <taxon>Vibrionales</taxon>
        <taxon>Vibrionaceae</taxon>
        <taxon>Grimontia</taxon>
    </lineage>
</organism>
<accession>A0A128EW44</accession>
<proteinExistence type="predicted"/>
<evidence type="ECO:0000313" key="2">
    <source>
        <dbReference type="EMBL" id="CZF78236.1"/>
    </source>
</evidence>
<dbReference type="SUPFAM" id="SSF51735">
    <property type="entry name" value="NAD(P)-binding Rossmann-fold domains"/>
    <property type="match status" value="1"/>
</dbReference>
<dbReference type="InterPro" id="IPR036291">
    <property type="entry name" value="NAD(P)-bd_dom_sf"/>
</dbReference>
<reference evidence="3" key="1">
    <citation type="submission" date="2016-02" db="EMBL/GenBank/DDBJ databases">
        <authorList>
            <person name="Rodrigo-Torres Lidia"/>
            <person name="Arahal R.David."/>
        </authorList>
    </citation>
    <scope>NUCLEOTIDE SEQUENCE [LARGE SCALE GENOMIC DNA]</scope>
    <source>
        <strain evidence="3">CECT 9029</strain>
    </source>
</reference>
<name>A0A128EW44_9GAMM</name>
<dbReference type="InterPro" id="IPR051397">
    <property type="entry name" value="Zn-ADH-like_protein"/>
</dbReference>
<dbReference type="OrthoDB" id="9785812at2"/>
<gene>
    <name evidence="2" type="primary">qorA_1</name>
    <name evidence="2" type="ORF">GCE9029_00713</name>
</gene>
<dbReference type="Gene3D" id="3.40.50.720">
    <property type="entry name" value="NAD(P)-binding Rossmann-like Domain"/>
    <property type="match status" value="1"/>
</dbReference>
<dbReference type="InterPro" id="IPR013154">
    <property type="entry name" value="ADH-like_N"/>
</dbReference>
<dbReference type="Pfam" id="PF13602">
    <property type="entry name" value="ADH_zinc_N_2"/>
    <property type="match status" value="1"/>
</dbReference>
<feature type="domain" description="Enoyl reductase (ER)" evidence="1">
    <location>
        <begin position="13"/>
        <end position="333"/>
    </location>
</feature>